<dbReference type="RefSeq" id="WP_101252261.1">
    <property type="nucleotide sequence ID" value="NZ_PIUM01000025.1"/>
</dbReference>
<feature type="compositionally biased region" description="Polar residues" evidence="1">
    <location>
        <begin position="158"/>
        <end position="172"/>
    </location>
</feature>
<sequence>MTDQVSAAAVPEWHIKGDWFDECTCNSPCPCTFAQPPTGNHCEVLWAYRITEGHYGKTPMAGLNVVLLSGFDGNLWADTKIDCGFFFDAAADDDQRDALVKIFTGQVGGWMSQFVPAHVKGVTGIEFARIELEIEDNLERWNVRVDDRVEAGGAPMSGPTSDPTKLLQSFNPPGSEVGPTEAPVTWGKGNGGYWSALGFQATIPAGQASKHIPFDWFGPGR</sequence>
<reference evidence="3" key="1">
    <citation type="submission" date="2017-12" db="EMBL/GenBank/DDBJ databases">
        <title>Draft genome sequence of Telmatospirillum siberiense 26-4b1T, an acidotolerant peatland alphaproteobacterium potentially involved in sulfur cycling.</title>
        <authorList>
            <person name="Hausmann B."/>
            <person name="Pjevac P."/>
            <person name="Schreck K."/>
            <person name="Herbold C.W."/>
            <person name="Daims H."/>
            <person name="Wagner M."/>
            <person name="Pester M."/>
            <person name="Loy A."/>
        </authorList>
    </citation>
    <scope>NUCLEOTIDE SEQUENCE [LARGE SCALE GENOMIC DNA]</scope>
    <source>
        <strain evidence="3">26-4b1</strain>
    </source>
</reference>
<evidence type="ECO:0000313" key="3">
    <source>
        <dbReference type="Proteomes" id="UP000233293"/>
    </source>
</evidence>
<dbReference type="AlphaFoldDB" id="A0A2N3PRF2"/>
<organism evidence="2 3">
    <name type="scientific">Telmatospirillum siberiense</name>
    <dbReference type="NCBI Taxonomy" id="382514"/>
    <lineage>
        <taxon>Bacteria</taxon>
        <taxon>Pseudomonadati</taxon>
        <taxon>Pseudomonadota</taxon>
        <taxon>Alphaproteobacteria</taxon>
        <taxon>Rhodospirillales</taxon>
        <taxon>Rhodospirillaceae</taxon>
        <taxon>Telmatospirillum</taxon>
    </lineage>
</organism>
<dbReference type="InterPro" id="IPR014581">
    <property type="entry name" value="UCP033303"/>
</dbReference>
<accession>A0A2N3PRF2</accession>
<dbReference type="InterPro" id="IPR009758">
    <property type="entry name" value="DUF1326"/>
</dbReference>
<comment type="caution">
    <text evidence="2">The sequence shown here is derived from an EMBL/GenBank/DDBJ whole genome shotgun (WGS) entry which is preliminary data.</text>
</comment>
<gene>
    <name evidence="2" type="ORF">CWS72_19255</name>
</gene>
<name>A0A2N3PRF2_9PROT</name>
<dbReference type="OrthoDB" id="9802256at2"/>
<evidence type="ECO:0000256" key="1">
    <source>
        <dbReference type="SAM" id="MobiDB-lite"/>
    </source>
</evidence>
<dbReference type="Proteomes" id="UP000233293">
    <property type="component" value="Unassembled WGS sequence"/>
</dbReference>
<protein>
    <recommendedName>
        <fullName evidence="4">DUF1326 domain-containing protein</fullName>
    </recommendedName>
</protein>
<feature type="region of interest" description="Disordered" evidence="1">
    <location>
        <begin position="151"/>
        <end position="180"/>
    </location>
</feature>
<keyword evidence="3" id="KW-1185">Reference proteome</keyword>
<evidence type="ECO:0000313" key="2">
    <source>
        <dbReference type="EMBL" id="PKU22987.1"/>
    </source>
</evidence>
<dbReference type="PIRSF" id="PIRSF033303">
    <property type="entry name" value="UCP033303"/>
    <property type="match status" value="1"/>
</dbReference>
<proteinExistence type="predicted"/>
<dbReference type="Pfam" id="PF07040">
    <property type="entry name" value="DUF1326"/>
    <property type="match status" value="1"/>
</dbReference>
<evidence type="ECO:0008006" key="4">
    <source>
        <dbReference type="Google" id="ProtNLM"/>
    </source>
</evidence>
<dbReference type="EMBL" id="PIUM01000025">
    <property type="protein sequence ID" value="PKU22987.1"/>
    <property type="molecule type" value="Genomic_DNA"/>
</dbReference>